<proteinExistence type="predicted"/>
<protein>
    <submittedName>
        <fullName evidence="1">Uncharacterized protein</fullName>
    </submittedName>
</protein>
<gene>
    <name evidence="1" type="ORF">N7509_011472</name>
</gene>
<reference evidence="1" key="1">
    <citation type="submission" date="2022-12" db="EMBL/GenBank/DDBJ databases">
        <authorList>
            <person name="Petersen C."/>
        </authorList>
    </citation>
    <scope>NUCLEOTIDE SEQUENCE</scope>
    <source>
        <strain evidence="1">IBT 29677</strain>
    </source>
</reference>
<dbReference type="SUPFAM" id="SSF53098">
    <property type="entry name" value="Ribonuclease H-like"/>
    <property type="match status" value="1"/>
</dbReference>
<dbReference type="EMBL" id="JAPZBU010000009">
    <property type="protein sequence ID" value="KAJ5388931.1"/>
    <property type="molecule type" value="Genomic_DNA"/>
</dbReference>
<name>A0A9W9VT64_9EURO</name>
<dbReference type="OrthoDB" id="4367649at2759"/>
<comment type="caution">
    <text evidence="1">The sequence shown here is derived from an EMBL/GenBank/DDBJ whole genome shotgun (WGS) entry which is preliminary data.</text>
</comment>
<keyword evidence="2" id="KW-1185">Reference proteome</keyword>
<dbReference type="GeneID" id="81375089"/>
<dbReference type="PANTHER" id="PTHR47501:SF5">
    <property type="entry name" value="HAT C-TERMINAL DIMERISATION DOMAIN-CONTAINING PROTEIN"/>
    <property type="match status" value="1"/>
</dbReference>
<evidence type="ECO:0000313" key="1">
    <source>
        <dbReference type="EMBL" id="KAJ5388931.1"/>
    </source>
</evidence>
<dbReference type="PANTHER" id="PTHR47501">
    <property type="entry name" value="TRANSPOSASE-RELATED"/>
    <property type="match status" value="1"/>
</dbReference>
<evidence type="ECO:0000313" key="2">
    <source>
        <dbReference type="Proteomes" id="UP001147747"/>
    </source>
</evidence>
<reference evidence="1" key="2">
    <citation type="journal article" date="2023" name="IMA Fungus">
        <title>Comparative genomic study of the Penicillium genus elucidates a diverse pangenome and 15 lateral gene transfer events.</title>
        <authorList>
            <person name="Petersen C."/>
            <person name="Sorensen T."/>
            <person name="Nielsen M.R."/>
            <person name="Sondergaard T.E."/>
            <person name="Sorensen J.L."/>
            <person name="Fitzpatrick D.A."/>
            <person name="Frisvad J.C."/>
            <person name="Nielsen K.L."/>
        </authorList>
    </citation>
    <scope>NUCLEOTIDE SEQUENCE</scope>
    <source>
        <strain evidence="1">IBT 29677</strain>
    </source>
</reference>
<dbReference type="InterPro" id="IPR012337">
    <property type="entry name" value="RNaseH-like_sf"/>
</dbReference>
<dbReference type="Proteomes" id="UP001147747">
    <property type="component" value="Unassembled WGS sequence"/>
</dbReference>
<sequence>ISLRLLILSPKATKLKLSLTVTQRQEKMLELLPRENKLLITLNCWTSLFQQAFINYRELLLSFEPLSGEYLGPNLAKVLIIILQKHKLLDRVLTVTTDNISNNKTLIQSLHESEELEPFRKQIQIVWILCLTYVIQLALNQLLGRIKASPKNDTTEKRVSWKKLMLTALEAVQEKLDKYYSQTYDSYSDLFAIATILHPQKKLRFFTTRE</sequence>
<dbReference type="RefSeq" id="XP_056486729.1">
    <property type="nucleotide sequence ID" value="XM_056636109.1"/>
</dbReference>
<organism evidence="1 2">
    <name type="scientific">Penicillium cosmopolitanum</name>
    <dbReference type="NCBI Taxonomy" id="1131564"/>
    <lineage>
        <taxon>Eukaryota</taxon>
        <taxon>Fungi</taxon>
        <taxon>Dikarya</taxon>
        <taxon>Ascomycota</taxon>
        <taxon>Pezizomycotina</taxon>
        <taxon>Eurotiomycetes</taxon>
        <taxon>Eurotiomycetidae</taxon>
        <taxon>Eurotiales</taxon>
        <taxon>Aspergillaceae</taxon>
        <taxon>Penicillium</taxon>
    </lineage>
</organism>
<accession>A0A9W9VT64</accession>
<feature type="non-terminal residue" evidence="1">
    <location>
        <position position="210"/>
    </location>
</feature>
<dbReference type="AlphaFoldDB" id="A0A9W9VT64"/>